<dbReference type="Pfam" id="PF01612">
    <property type="entry name" value="DNA_pol_A_exo1"/>
    <property type="match status" value="1"/>
</dbReference>
<dbReference type="GO" id="GO:0006139">
    <property type="term" value="P:nucleobase-containing compound metabolic process"/>
    <property type="evidence" value="ECO:0007669"/>
    <property type="project" value="InterPro"/>
</dbReference>
<dbReference type="InterPro" id="IPR036397">
    <property type="entry name" value="RNaseH_sf"/>
</dbReference>
<dbReference type="PANTHER" id="PTHR47649:SF1">
    <property type="entry name" value="RIBONUCLEASE D"/>
    <property type="match status" value="1"/>
</dbReference>
<dbReference type="PANTHER" id="PTHR47649">
    <property type="entry name" value="RIBONUCLEASE D"/>
    <property type="match status" value="1"/>
</dbReference>
<sequence length="206" mass="23958">MDLQIQHHFHDLPEHIDFGTSVAIDTETMGLCLHRDRLCVVQLSGGDDVCHVVQLNQDRLYNAPNLKKILTDPKVTKIFHFARFDIAALYQYLKVITQPVYCTKIASKLVRTFTDRHSLRDLCKDLLNVDISKEQQMSDWGEKNLKPEQLKYAATDVLYLHRIKEVLDKNLEREERQEIAQACFDFLPTCAKLDLLGYSQLNIFEH</sequence>
<proteinExistence type="predicted"/>
<reference evidence="2 3" key="1">
    <citation type="submission" date="2015-03" db="EMBL/GenBank/DDBJ databases">
        <title>Caedibacter varicaedens, whole genome shotgun sequence.</title>
        <authorList>
            <person name="Suzuki H."/>
            <person name="Dapper A.L."/>
            <person name="Gibson A.K."/>
            <person name="Jackson C."/>
            <person name="Lee H."/>
            <person name="Pejaver V.R."/>
            <person name="Doak T."/>
            <person name="Lynch M."/>
        </authorList>
    </citation>
    <scope>NUCLEOTIDE SEQUENCE [LARGE SCALE GENOMIC DNA]</scope>
</reference>
<name>A0A0K8MDK6_9PROT</name>
<comment type="caution">
    <text evidence="2">The sequence shown here is derived from an EMBL/GenBank/DDBJ whole genome shotgun (WGS) entry which is preliminary data.</text>
</comment>
<protein>
    <submittedName>
        <fullName evidence="2">Ribonuclease D</fullName>
    </submittedName>
</protein>
<accession>A0A0K8MDK6</accession>
<keyword evidence="3" id="KW-1185">Reference proteome</keyword>
<dbReference type="STRING" id="1629334.Cva_01270"/>
<dbReference type="Proteomes" id="UP000036771">
    <property type="component" value="Unassembled WGS sequence"/>
</dbReference>
<dbReference type="SUPFAM" id="SSF53098">
    <property type="entry name" value="Ribonuclease H-like"/>
    <property type="match status" value="1"/>
</dbReference>
<dbReference type="InterPro" id="IPR012337">
    <property type="entry name" value="RNaseH-like_sf"/>
</dbReference>
<evidence type="ECO:0000313" key="3">
    <source>
        <dbReference type="Proteomes" id="UP000036771"/>
    </source>
</evidence>
<dbReference type="AlphaFoldDB" id="A0A0K8MDK6"/>
<dbReference type="EMBL" id="BBVC01000071">
    <property type="protein sequence ID" value="GAO98606.1"/>
    <property type="molecule type" value="Genomic_DNA"/>
</dbReference>
<dbReference type="InterPro" id="IPR051086">
    <property type="entry name" value="RNase_D-like"/>
</dbReference>
<dbReference type="InterPro" id="IPR002562">
    <property type="entry name" value="3'-5'_exonuclease_dom"/>
</dbReference>
<gene>
    <name evidence="2" type="primary">rnd_2</name>
    <name evidence="2" type="ORF">Cva_01270</name>
</gene>
<evidence type="ECO:0000313" key="2">
    <source>
        <dbReference type="EMBL" id="GAO98606.1"/>
    </source>
</evidence>
<evidence type="ECO:0000259" key="1">
    <source>
        <dbReference type="SMART" id="SM00474"/>
    </source>
</evidence>
<dbReference type="GO" id="GO:0003676">
    <property type="term" value="F:nucleic acid binding"/>
    <property type="evidence" value="ECO:0007669"/>
    <property type="project" value="InterPro"/>
</dbReference>
<dbReference type="CDD" id="cd06142">
    <property type="entry name" value="RNaseD_exo"/>
    <property type="match status" value="1"/>
</dbReference>
<dbReference type="Gene3D" id="3.30.420.10">
    <property type="entry name" value="Ribonuclease H-like superfamily/Ribonuclease H"/>
    <property type="match status" value="1"/>
</dbReference>
<dbReference type="SMART" id="SM00474">
    <property type="entry name" value="35EXOc"/>
    <property type="match status" value="1"/>
</dbReference>
<organism evidence="2 3">
    <name type="scientific">Caedimonas varicaedens</name>
    <dbReference type="NCBI Taxonomy" id="1629334"/>
    <lineage>
        <taxon>Bacteria</taxon>
        <taxon>Pseudomonadati</taxon>
        <taxon>Pseudomonadota</taxon>
        <taxon>Alphaproteobacteria</taxon>
        <taxon>Holosporales</taxon>
        <taxon>Caedimonadaceae</taxon>
        <taxon>Caedimonas</taxon>
    </lineage>
</organism>
<feature type="domain" description="3'-5' exonuclease" evidence="1">
    <location>
        <begin position="3"/>
        <end position="172"/>
    </location>
</feature>
<dbReference type="GO" id="GO:0008408">
    <property type="term" value="F:3'-5' exonuclease activity"/>
    <property type="evidence" value="ECO:0007669"/>
    <property type="project" value="InterPro"/>
</dbReference>